<feature type="region of interest" description="Disordered" evidence="1">
    <location>
        <begin position="1"/>
        <end position="27"/>
    </location>
</feature>
<organism evidence="2 3">
    <name type="scientific">Mycoplasmoides gallisepticum</name>
    <name type="common">Mycoplasma gallisepticum</name>
    <dbReference type="NCBI Taxonomy" id="2096"/>
    <lineage>
        <taxon>Bacteria</taxon>
        <taxon>Bacillati</taxon>
        <taxon>Mycoplasmatota</taxon>
        <taxon>Mycoplasmoidales</taxon>
        <taxon>Mycoplasmoidaceae</taxon>
        <taxon>Mycoplasmoides</taxon>
    </lineage>
</organism>
<evidence type="ECO:0000256" key="1">
    <source>
        <dbReference type="SAM" id="MobiDB-lite"/>
    </source>
</evidence>
<feature type="compositionally biased region" description="Basic residues" evidence="1">
    <location>
        <begin position="1"/>
        <end position="11"/>
    </location>
</feature>
<sequence>MDNKNNNKRNRFYFNQRQPHRRPKMSNLSEFDLDIIKELGLDDDESTKSKQKSSFDDDADFLDDVISDYDNW</sequence>
<evidence type="ECO:0000313" key="2">
    <source>
        <dbReference type="EMBL" id="SYV94428.1"/>
    </source>
</evidence>
<feature type="non-terminal residue" evidence="2">
    <location>
        <position position="72"/>
    </location>
</feature>
<gene>
    <name evidence="2" type="ORF">NCTC10115_00752</name>
</gene>
<evidence type="ECO:0000313" key="3">
    <source>
        <dbReference type="Proteomes" id="UP000260136"/>
    </source>
</evidence>
<name>A0A3B0PBC8_MYCGL</name>
<dbReference type="EMBL" id="LS991952">
    <property type="protein sequence ID" value="SYV94428.1"/>
    <property type="molecule type" value="Genomic_DNA"/>
</dbReference>
<dbReference type="AlphaFoldDB" id="A0A3B0PBC8"/>
<proteinExistence type="predicted"/>
<reference evidence="3" key="1">
    <citation type="submission" date="2018-06" db="EMBL/GenBank/DDBJ databases">
        <authorList>
            <consortium name="Pathogen Informatics"/>
        </authorList>
    </citation>
    <scope>NUCLEOTIDE SEQUENCE [LARGE SCALE GENOMIC DNA]</scope>
    <source>
        <strain evidence="3">NCTC10115</strain>
    </source>
</reference>
<dbReference type="Proteomes" id="UP000260136">
    <property type="component" value="Chromosome"/>
</dbReference>
<protein>
    <submittedName>
        <fullName evidence="2">Uncharacterized protein</fullName>
    </submittedName>
</protein>
<accession>A0A3B0PBC8</accession>